<keyword evidence="4" id="KW-1185">Reference proteome</keyword>
<feature type="compositionally biased region" description="Low complexity" evidence="1">
    <location>
        <begin position="86"/>
        <end position="100"/>
    </location>
</feature>
<sequence length="362" mass="40476">MHTFLLTLLAVYLFVGSVQCRPLYSLALLSLGGLEQEPVLLPDFASSILNANREKVLALEKSLAEPSSSAGLSITDVNDRSIESNPDLSTAASAASSPAAMEDEEDEEDELDMTRIIEEDFDVDINRFAQLLSVHLLFDHFENAVTNLSKKVSRRFQETIQFSILYGNGDSDIITEESTSNELTFDIQVLKGQIRGAVGSFIEDNLPNVWYQHATSLDKASLQQQIRQITISLCGPYSNKEDTVLYSCIAEHSNQLQSQMDRFVGKNLDRTLAFVTKRELPRLFEATASEVHSVLLYFNRHVLLSSDKRLQIQLARQAEATEEEWIRKEVGDVFEAAAHWEHGSDEDQTVNSVAKFAQLAKA</sequence>
<comment type="caution">
    <text evidence="3">The sequence shown here is derived from an EMBL/GenBank/DDBJ whole genome shotgun (WGS) entry which is preliminary data.</text>
</comment>
<accession>A0A8H7UDH7</accession>
<organism evidence="3 4">
    <name type="scientific">Umbelopsis vinacea</name>
    <dbReference type="NCBI Taxonomy" id="44442"/>
    <lineage>
        <taxon>Eukaryota</taxon>
        <taxon>Fungi</taxon>
        <taxon>Fungi incertae sedis</taxon>
        <taxon>Mucoromycota</taxon>
        <taxon>Mucoromycotina</taxon>
        <taxon>Umbelopsidomycetes</taxon>
        <taxon>Umbelopsidales</taxon>
        <taxon>Umbelopsidaceae</taxon>
        <taxon>Umbelopsis</taxon>
    </lineage>
</organism>
<protein>
    <submittedName>
        <fullName evidence="3">Uncharacterized protein</fullName>
    </submittedName>
</protein>
<dbReference type="EMBL" id="JAEPRA010000008">
    <property type="protein sequence ID" value="KAG2181641.1"/>
    <property type="molecule type" value="Genomic_DNA"/>
</dbReference>
<evidence type="ECO:0000313" key="4">
    <source>
        <dbReference type="Proteomes" id="UP000612746"/>
    </source>
</evidence>
<evidence type="ECO:0000256" key="1">
    <source>
        <dbReference type="SAM" id="MobiDB-lite"/>
    </source>
</evidence>
<name>A0A8H7UDH7_9FUNG</name>
<dbReference type="OrthoDB" id="2287593at2759"/>
<dbReference type="AlphaFoldDB" id="A0A8H7UDH7"/>
<evidence type="ECO:0000256" key="2">
    <source>
        <dbReference type="SAM" id="SignalP"/>
    </source>
</evidence>
<proteinExistence type="predicted"/>
<gene>
    <name evidence="3" type="ORF">INT44_008456</name>
</gene>
<feature type="signal peptide" evidence="2">
    <location>
        <begin position="1"/>
        <end position="20"/>
    </location>
</feature>
<keyword evidence="2" id="KW-0732">Signal</keyword>
<dbReference type="Proteomes" id="UP000612746">
    <property type="component" value="Unassembled WGS sequence"/>
</dbReference>
<evidence type="ECO:0000313" key="3">
    <source>
        <dbReference type="EMBL" id="KAG2181641.1"/>
    </source>
</evidence>
<feature type="chain" id="PRO_5034319032" evidence="2">
    <location>
        <begin position="21"/>
        <end position="362"/>
    </location>
</feature>
<reference evidence="3" key="1">
    <citation type="submission" date="2020-12" db="EMBL/GenBank/DDBJ databases">
        <title>Metabolic potential, ecology and presence of endohyphal bacteria is reflected in genomic diversity of Mucoromycotina.</title>
        <authorList>
            <person name="Muszewska A."/>
            <person name="Okrasinska A."/>
            <person name="Steczkiewicz K."/>
            <person name="Drgas O."/>
            <person name="Orlowska M."/>
            <person name="Perlinska-Lenart U."/>
            <person name="Aleksandrzak-Piekarczyk T."/>
            <person name="Szatraj K."/>
            <person name="Zielenkiewicz U."/>
            <person name="Pilsyk S."/>
            <person name="Malc E."/>
            <person name="Mieczkowski P."/>
            <person name="Kruszewska J.S."/>
            <person name="Biernat P."/>
            <person name="Pawlowska J."/>
        </authorList>
    </citation>
    <scope>NUCLEOTIDE SEQUENCE</scope>
    <source>
        <strain evidence="3">WA0000051536</strain>
    </source>
</reference>
<feature type="region of interest" description="Disordered" evidence="1">
    <location>
        <begin position="85"/>
        <end position="109"/>
    </location>
</feature>